<gene>
    <name evidence="1" type="ORF">L3X38_041167</name>
</gene>
<name>A0AAD4YKD5_PRUDU</name>
<sequence length="209" mass="23477">MIALILFQKEARVWWEYCSQIQGEDPNGLSNPTYGDGEYLGVSSLVPPAGLPGPGCLGSTINSISKALERSFLSLENLSYGNWNPPENTPKISGFEAARFRAQLWLDFLVDSLGIKAGYGYLWEEEKEAKSLQVVALDLVARRRRNGCLKMAVRNIRERKKKSGFKNSELRNIYDCATELLLIVTSSLQLRFEPTTCPRTHLDVLYVTV</sequence>
<protein>
    <submittedName>
        <fullName evidence="1">Uncharacterized protein</fullName>
    </submittedName>
</protein>
<organism evidence="1 2">
    <name type="scientific">Prunus dulcis</name>
    <name type="common">Almond</name>
    <name type="synonym">Amygdalus dulcis</name>
    <dbReference type="NCBI Taxonomy" id="3755"/>
    <lineage>
        <taxon>Eukaryota</taxon>
        <taxon>Viridiplantae</taxon>
        <taxon>Streptophyta</taxon>
        <taxon>Embryophyta</taxon>
        <taxon>Tracheophyta</taxon>
        <taxon>Spermatophyta</taxon>
        <taxon>Magnoliopsida</taxon>
        <taxon>eudicotyledons</taxon>
        <taxon>Gunneridae</taxon>
        <taxon>Pentapetalae</taxon>
        <taxon>rosids</taxon>
        <taxon>fabids</taxon>
        <taxon>Rosales</taxon>
        <taxon>Rosaceae</taxon>
        <taxon>Amygdaloideae</taxon>
        <taxon>Amygdaleae</taxon>
        <taxon>Prunus</taxon>
    </lineage>
</organism>
<dbReference type="Proteomes" id="UP001054821">
    <property type="component" value="Chromosome 8"/>
</dbReference>
<proteinExistence type="predicted"/>
<accession>A0AAD4YKD5</accession>
<dbReference type="EMBL" id="JAJFAZ020000008">
    <property type="protein sequence ID" value="KAI5311994.1"/>
    <property type="molecule type" value="Genomic_DNA"/>
</dbReference>
<evidence type="ECO:0000313" key="2">
    <source>
        <dbReference type="Proteomes" id="UP001054821"/>
    </source>
</evidence>
<reference evidence="1 2" key="1">
    <citation type="journal article" date="2022" name="G3 (Bethesda)">
        <title>Whole-genome sequence and methylome profiling of the almond [Prunus dulcis (Mill.) D.A. Webb] cultivar 'Nonpareil'.</title>
        <authorList>
            <person name="D'Amico-Willman K.M."/>
            <person name="Ouma W.Z."/>
            <person name="Meulia T."/>
            <person name="Sideli G.M."/>
            <person name="Gradziel T.M."/>
            <person name="Fresnedo-Ramirez J."/>
        </authorList>
    </citation>
    <scope>NUCLEOTIDE SEQUENCE [LARGE SCALE GENOMIC DNA]</scope>
    <source>
        <strain evidence="1">Clone GOH B32 T37-40</strain>
    </source>
</reference>
<evidence type="ECO:0000313" key="1">
    <source>
        <dbReference type="EMBL" id="KAI5311994.1"/>
    </source>
</evidence>
<comment type="caution">
    <text evidence="1">The sequence shown here is derived from an EMBL/GenBank/DDBJ whole genome shotgun (WGS) entry which is preliminary data.</text>
</comment>
<dbReference type="AlphaFoldDB" id="A0AAD4YKD5"/>
<keyword evidence="2" id="KW-1185">Reference proteome</keyword>